<evidence type="ECO:0000313" key="1">
    <source>
        <dbReference type="EMBL" id="SVE31958.1"/>
    </source>
</evidence>
<feature type="non-terminal residue" evidence="1">
    <location>
        <position position="1"/>
    </location>
</feature>
<gene>
    <name evidence="1" type="ORF">METZ01_LOCUS484812</name>
</gene>
<reference evidence="1" key="1">
    <citation type="submission" date="2018-05" db="EMBL/GenBank/DDBJ databases">
        <authorList>
            <person name="Lanie J.A."/>
            <person name="Ng W.-L."/>
            <person name="Kazmierczak K.M."/>
            <person name="Andrzejewski T.M."/>
            <person name="Davidsen T.M."/>
            <person name="Wayne K.J."/>
            <person name="Tettelin H."/>
            <person name="Glass J.I."/>
            <person name="Rusch D."/>
            <person name="Podicherti R."/>
            <person name="Tsui H.-C.T."/>
            <person name="Winkler M.E."/>
        </authorList>
    </citation>
    <scope>NUCLEOTIDE SEQUENCE</scope>
</reference>
<organism evidence="1">
    <name type="scientific">marine metagenome</name>
    <dbReference type="NCBI Taxonomy" id="408172"/>
    <lineage>
        <taxon>unclassified sequences</taxon>
        <taxon>metagenomes</taxon>
        <taxon>ecological metagenomes</taxon>
    </lineage>
</organism>
<dbReference type="EMBL" id="UINC01209095">
    <property type="protein sequence ID" value="SVE31958.1"/>
    <property type="molecule type" value="Genomic_DNA"/>
</dbReference>
<proteinExistence type="predicted"/>
<dbReference type="AlphaFoldDB" id="A0A383CJZ8"/>
<name>A0A383CJZ8_9ZZZZ</name>
<accession>A0A383CJZ8</accession>
<protein>
    <submittedName>
        <fullName evidence="1">Uncharacterized protein</fullName>
    </submittedName>
</protein>
<sequence>SGEQNIELMIDDLKIEFPLCQTE</sequence>